<protein>
    <submittedName>
        <fullName evidence="1">Uncharacterized protein</fullName>
    </submittedName>
</protein>
<gene>
    <name evidence="1" type="ORF">RHIMIDRAFT_24708</name>
</gene>
<sequence length="77" mass="8834">MTLTTTMIDTHSVLICKSRGITWQRDLNASKNIFKISKDVITGFSRPPVFLRNQKCKNPSFFFHITISNMVSLSQEI</sequence>
<accession>A0A2G4SRQ6</accession>
<name>A0A2G4SRQ6_RHIZD</name>
<reference evidence="1 2" key="1">
    <citation type="journal article" date="2016" name="Proc. Natl. Acad. Sci. U.S.A.">
        <title>Lipid metabolic changes in an early divergent fungus govern the establishment of a mutualistic symbiosis with endobacteria.</title>
        <authorList>
            <person name="Lastovetsky O.A."/>
            <person name="Gaspar M.L."/>
            <person name="Mondo S.J."/>
            <person name="LaButti K.M."/>
            <person name="Sandor L."/>
            <person name="Grigoriev I.V."/>
            <person name="Henry S.A."/>
            <person name="Pawlowska T.E."/>
        </authorList>
    </citation>
    <scope>NUCLEOTIDE SEQUENCE [LARGE SCALE GENOMIC DNA]</scope>
    <source>
        <strain evidence="1 2">ATCC 52813</strain>
    </source>
</reference>
<keyword evidence="2" id="KW-1185">Reference proteome</keyword>
<dbReference type="EMBL" id="KZ303852">
    <property type="protein sequence ID" value="PHZ11467.1"/>
    <property type="molecule type" value="Genomic_DNA"/>
</dbReference>
<evidence type="ECO:0000313" key="1">
    <source>
        <dbReference type="EMBL" id="PHZ11467.1"/>
    </source>
</evidence>
<dbReference type="GeneID" id="35441369"/>
<dbReference type="Proteomes" id="UP000242254">
    <property type="component" value="Unassembled WGS sequence"/>
</dbReference>
<dbReference type="AlphaFoldDB" id="A0A2G4SRQ6"/>
<proteinExistence type="predicted"/>
<evidence type="ECO:0000313" key="2">
    <source>
        <dbReference type="Proteomes" id="UP000242254"/>
    </source>
</evidence>
<dbReference type="RefSeq" id="XP_023465175.1">
    <property type="nucleotide sequence ID" value="XM_023610379.1"/>
</dbReference>
<organism evidence="1 2">
    <name type="scientific">Rhizopus microsporus ATCC 52813</name>
    <dbReference type="NCBI Taxonomy" id="1340429"/>
    <lineage>
        <taxon>Eukaryota</taxon>
        <taxon>Fungi</taxon>
        <taxon>Fungi incertae sedis</taxon>
        <taxon>Mucoromycota</taxon>
        <taxon>Mucoromycotina</taxon>
        <taxon>Mucoromycetes</taxon>
        <taxon>Mucorales</taxon>
        <taxon>Mucorineae</taxon>
        <taxon>Rhizopodaceae</taxon>
        <taxon>Rhizopus</taxon>
    </lineage>
</organism>